<organism evidence="3 4">
    <name type="scientific">Lucilia cuprina</name>
    <name type="common">Green bottle fly</name>
    <name type="synonym">Australian sheep blowfly</name>
    <dbReference type="NCBI Taxonomy" id="7375"/>
    <lineage>
        <taxon>Eukaryota</taxon>
        <taxon>Metazoa</taxon>
        <taxon>Ecdysozoa</taxon>
        <taxon>Arthropoda</taxon>
        <taxon>Hexapoda</taxon>
        <taxon>Insecta</taxon>
        <taxon>Pterygota</taxon>
        <taxon>Neoptera</taxon>
        <taxon>Endopterygota</taxon>
        <taxon>Diptera</taxon>
        <taxon>Brachycera</taxon>
        <taxon>Muscomorpha</taxon>
        <taxon>Oestroidea</taxon>
        <taxon>Calliphoridae</taxon>
        <taxon>Luciliinae</taxon>
        <taxon>Lucilia</taxon>
    </lineage>
</organism>
<name>A0A0L0BQG3_LUCCU</name>
<dbReference type="PROSITE" id="PS51257">
    <property type="entry name" value="PROKAR_LIPOPROTEIN"/>
    <property type="match status" value="1"/>
</dbReference>
<comment type="caution">
    <text evidence="3">The sequence shown here is derived from an EMBL/GenBank/DDBJ whole genome shotgun (WGS) entry which is preliminary data.</text>
</comment>
<dbReference type="AlphaFoldDB" id="A0A0L0BQG3"/>
<dbReference type="InterPro" id="IPR036880">
    <property type="entry name" value="Kunitz_BPTI_sf"/>
</dbReference>
<dbReference type="OrthoDB" id="10321923at2759"/>
<feature type="domain" description="BPTI/Kunitz inhibitor" evidence="2">
    <location>
        <begin position="32"/>
        <end position="86"/>
    </location>
</feature>
<dbReference type="Proteomes" id="UP000037069">
    <property type="component" value="Unassembled WGS sequence"/>
</dbReference>
<evidence type="ECO:0000259" key="2">
    <source>
        <dbReference type="PROSITE" id="PS50279"/>
    </source>
</evidence>
<feature type="signal peptide" evidence="1">
    <location>
        <begin position="1"/>
        <end position="20"/>
    </location>
</feature>
<dbReference type="PROSITE" id="PS50279">
    <property type="entry name" value="BPTI_KUNITZ_2"/>
    <property type="match status" value="1"/>
</dbReference>
<evidence type="ECO:0000313" key="4">
    <source>
        <dbReference type="Proteomes" id="UP000037069"/>
    </source>
</evidence>
<accession>A0A0L0BQG3</accession>
<dbReference type="SUPFAM" id="SSF57362">
    <property type="entry name" value="BPTI-like"/>
    <property type="match status" value="1"/>
</dbReference>
<dbReference type="InterPro" id="IPR002223">
    <property type="entry name" value="Kunitz_BPTI"/>
</dbReference>
<keyword evidence="1" id="KW-0732">Signal</keyword>
<feature type="chain" id="PRO_5005534915" description="BPTI/Kunitz inhibitor domain-containing protein" evidence="1">
    <location>
        <begin position="21"/>
        <end position="88"/>
    </location>
</feature>
<dbReference type="GO" id="GO:0004867">
    <property type="term" value="F:serine-type endopeptidase inhibitor activity"/>
    <property type="evidence" value="ECO:0007669"/>
    <property type="project" value="InterPro"/>
</dbReference>
<proteinExistence type="predicted"/>
<evidence type="ECO:0000256" key="1">
    <source>
        <dbReference type="SAM" id="SignalP"/>
    </source>
</evidence>
<dbReference type="Gene3D" id="4.10.410.10">
    <property type="entry name" value="Pancreatic trypsin inhibitor Kunitz domain"/>
    <property type="match status" value="1"/>
</dbReference>
<reference evidence="3 4" key="1">
    <citation type="journal article" date="2015" name="Nat. Commun.">
        <title>Lucilia cuprina genome unlocks parasitic fly biology to underpin future interventions.</title>
        <authorList>
            <person name="Anstead C.A."/>
            <person name="Korhonen P.K."/>
            <person name="Young N.D."/>
            <person name="Hall R.S."/>
            <person name="Jex A.R."/>
            <person name="Murali S.C."/>
            <person name="Hughes D.S."/>
            <person name="Lee S.F."/>
            <person name="Perry T."/>
            <person name="Stroehlein A.J."/>
            <person name="Ansell B.R."/>
            <person name="Breugelmans B."/>
            <person name="Hofmann A."/>
            <person name="Qu J."/>
            <person name="Dugan S."/>
            <person name="Lee S.L."/>
            <person name="Chao H."/>
            <person name="Dinh H."/>
            <person name="Han Y."/>
            <person name="Doddapaneni H.V."/>
            <person name="Worley K.C."/>
            <person name="Muzny D.M."/>
            <person name="Ioannidis P."/>
            <person name="Waterhouse R.M."/>
            <person name="Zdobnov E.M."/>
            <person name="James P.J."/>
            <person name="Bagnall N.H."/>
            <person name="Kotze A.C."/>
            <person name="Gibbs R.A."/>
            <person name="Richards S."/>
            <person name="Batterham P."/>
            <person name="Gasser R.B."/>
        </authorList>
    </citation>
    <scope>NUCLEOTIDE SEQUENCE [LARGE SCALE GENOMIC DNA]</scope>
    <source>
        <strain evidence="3 4">LS</strain>
        <tissue evidence="3">Full body</tissue>
    </source>
</reference>
<protein>
    <recommendedName>
        <fullName evidence="2">BPTI/Kunitz inhibitor domain-containing protein</fullName>
    </recommendedName>
</protein>
<evidence type="ECO:0000313" key="3">
    <source>
        <dbReference type="EMBL" id="KNC22251.1"/>
    </source>
</evidence>
<dbReference type="EMBL" id="JRES01001522">
    <property type="protein sequence ID" value="KNC22251.1"/>
    <property type="molecule type" value="Genomic_DNA"/>
</dbReference>
<gene>
    <name evidence="3" type="ORF">FF38_07325</name>
</gene>
<keyword evidence="4" id="KW-1185">Reference proteome</keyword>
<dbReference type="SMART" id="SM00131">
    <property type="entry name" value="KU"/>
    <property type="match status" value="1"/>
</dbReference>
<dbReference type="Pfam" id="PF00014">
    <property type="entry name" value="Kunitz_BPTI"/>
    <property type="match status" value="1"/>
</dbReference>
<sequence length="88" mass="9923">MKILNIFSLLLVTLVSYASAQGCRGSPPNPSCSGPRHSGWLGIRCSGVRSMWHYNAVARRCQPLHYWGCGGNNNRWCNRAVCEQRCRR</sequence>